<evidence type="ECO:0000313" key="2">
    <source>
        <dbReference type="Proteomes" id="UP000466586"/>
    </source>
</evidence>
<protein>
    <submittedName>
        <fullName evidence="1">Uncharacterized protein</fullName>
    </submittedName>
</protein>
<dbReference type="AlphaFoldDB" id="A0A7K1YBQ1"/>
<name>A0A7K1YBQ1_9SPHI</name>
<evidence type="ECO:0000313" key="1">
    <source>
        <dbReference type="EMBL" id="MXV52024.1"/>
    </source>
</evidence>
<dbReference type="EMBL" id="WVHT01000006">
    <property type="protein sequence ID" value="MXV52024.1"/>
    <property type="molecule type" value="Genomic_DNA"/>
</dbReference>
<accession>A0A7K1YBQ1</accession>
<gene>
    <name evidence="1" type="ORF">GS399_13665</name>
</gene>
<dbReference type="RefSeq" id="WP_160845207.1">
    <property type="nucleotide sequence ID" value="NZ_WVHT01000006.1"/>
</dbReference>
<organism evidence="1 2">
    <name type="scientific">Hufsiella arboris</name>
    <dbReference type="NCBI Taxonomy" id="2695275"/>
    <lineage>
        <taxon>Bacteria</taxon>
        <taxon>Pseudomonadati</taxon>
        <taxon>Bacteroidota</taxon>
        <taxon>Sphingobacteriia</taxon>
        <taxon>Sphingobacteriales</taxon>
        <taxon>Sphingobacteriaceae</taxon>
        <taxon>Hufsiella</taxon>
    </lineage>
</organism>
<keyword evidence="2" id="KW-1185">Reference proteome</keyword>
<comment type="caution">
    <text evidence="1">The sequence shown here is derived from an EMBL/GenBank/DDBJ whole genome shotgun (WGS) entry which is preliminary data.</text>
</comment>
<reference evidence="1 2" key="1">
    <citation type="submission" date="2019-11" db="EMBL/GenBank/DDBJ databases">
        <title>Pedobacter sp. HMF7647 Genome sequencing and assembly.</title>
        <authorList>
            <person name="Kang H."/>
            <person name="Kim H."/>
            <person name="Joh K."/>
        </authorList>
    </citation>
    <scope>NUCLEOTIDE SEQUENCE [LARGE SCALE GENOMIC DNA]</scope>
    <source>
        <strain evidence="1 2">HMF7647</strain>
    </source>
</reference>
<sequence length="225" mass="25776">MRNKSFNVYPYAWLDEVIEITLNPEKTKVADLQSQQLEIIESKFDQELQEVLKDLKTNTFYLFSFKKIKAVVTQYYDSLMLLEHQAVQNLSAYPDDHPLAATGENIVLYIRDMGLAFKKRYGKYIVETTNAPNNTPPRPGLISKILCKLSADQIGIILKAADDTKVVIASSLSLVFRTIVPYLSTDKIKNISWDSMRKSTYRIEQTDKDAAIATLEKLIIQIRNY</sequence>
<dbReference type="Proteomes" id="UP000466586">
    <property type="component" value="Unassembled WGS sequence"/>
</dbReference>
<proteinExistence type="predicted"/>